<keyword evidence="3" id="KW-1185">Reference proteome</keyword>
<name>A0A9P0FSM1_CHRIL</name>
<feature type="compositionally biased region" description="Acidic residues" evidence="1">
    <location>
        <begin position="180"/>
        <end position="197"/>
    </location>
</feature>
<sequence>MKSSDTCYYMSITKEENSAFVVSEKQTEPKPTIPKDQTACSLLSNEKKPGDAEDSSGQPKKPDGSNVAQYELPQVILQAPVATTPKASPSRINQANTVSSANFTVTSSKFGEGPSTSDSRTCLKDSPGTDSATDSHLLLPKPDTNFLSPDALTYRRGSRRPSILPVPDMVTSSLNIGPDNQDEEAEVDESEDELEDDVPWRSPSEKIAVYIHSCR</sequence>
<protein>
    <submittedName>
        <fullName evidence="2">Uncharacterized protein</fullName>
    </submittedName>
</protein>
<evidence type="ECO:0000313" key="3">
    <source>
        <dbReference type="Proteomes" id="UP001154114"/>
    </source>
</evidence>
<accession>A0A9P0FSM1</accession>
<dbReference type="EMBL" id="LR824004">
    <property type="protein sequence ID" value="CAH0578145.1"/>
    <property type="molecule type" value="Genomic_DNA"/>
</dbReference>
<reference evidence="2" key="1">
    <citation type="submission" date="2021-12" db="EMBL/GenBank/DDBJ databases">
        <authorList>
            <person name="King R."/>
        </authorList>
    </citation>
    <scope>NUCLEOTIDE SEQUENCE</scope>
</reference>
<dbReference type="Proteomes" id="UP001154114">
    <property type="component" value="Chromosome 1"/>
</dbReference>
<organism evidence="2 3">
    <name type="scientific">Chrysodeixis includens</name>
    <name type="common">Soybean looper</name>
    <name type="synonym">Pseudoplusia includens</name>
    <dbReference type="NCBI Taxonomy" id="689277"/>
    <lineage>
        <taxon>Eukaryota</taxon>
        <taxon>Metazoa</taxon>
        <taxon>Ecdysozoa</taxon>
        <taxon>Arthropoda</taxon>
        <taxon>Hexapoda</taxon>
        <taxon>Insecta</taxon>
        <taxon>Pterygota</taxon>
        <taxon>Neoptera</taxon>
        <taxon>Endopterygota</taxon>
        <taxon>Lepidoptera</taxon>
        <taxon>Glossata</taxon>
        <taxon>Ditrysia</taxon>
        <taxon>Noctuoidea</taxon>
        <taxon>Noctuidae</taxon>
        <taxon>Plusiinae</taxon>
        <taxon>Chrysodeixis</taxon>
    </lineage>
</organism>
<evidence type="ECO:0000256" key="1">
    <source>
        <dbReference type="SAM" id="MobiDB-lite"/>
    </source>
</evidence>
<dbReference type="OrthoDB" id="257992at2759"/>
<gene>
    <name evidence="2" type="ORF">CINC_LOCUS503</name>
</gene>
<feature type="region of interest" description="Disordered" evidence="1">
    <location>
        <begin position="21"/>
        <end position="202"/>
    </location>
</feature>
<dbReference type="AlphaFoldDB" id="A0A9P0FSM1"/>
<proteinExistence type="predicted"/>
<feature type="compositionally biased region" description="Polar residues" evidence="1">
    <location>
        <begin position="85"/>
        <end position="120"/>
    </location>
</feature>
<evidence type="ECO:0000313" key="2">
    <source>
        <dbReference type="EMBL" id="CAH0578145.1"/>
    </source>
</evidence>